<gene>
    <name evidence="2" type="ORF">AXE80_12035</name>
</gene>
<name>A0A1B1Y855_9FLAO</name>
<proteinExistence type="predicted"/>
<dbReference type="STRING" id="1790137.AXE80_12035"/>
<dbReference type="InterPro" id="IPR007474">
    <property type="entry name" value="ApaG_domain"/>
</dbReference>
<dbReference type="Pfam" id="PF04379">
    <property type="entry name" value="DUF525"/>
    <property type="match status" value="1"/>
</dbReference>
<dbReference type="PANTHER" id="PTHR14289">
    <property type="entry name" value="F-BOX ONLY PROTEIN 3"/>
    <property type="match status" value="1"/>
</dbReference>
<dbReference type="Proteomes" id="UP000092967">
    <property type="component" value="Chromosome"/>
</dbReference>
<dbReference type="NCBIfam" id="NF003967">
    <property type="entry name" value="PRK05461.1"/>
    <property type="match status" value="1"/>
</dbReference>
<evidence type="ECO:0000313" key="3">
    <source>
        <dbReference type="Proteomes" id="UP000092967"/>
    </source>
</evidence>
<evidence type="ECO:0000259" key="1">
    <source>
        <dbReference type="PROSITE" id="PS51087"/>
    </source>
</evidence>
<dbReference type="PANTHER" id="PTHR14289:SF16">
    <property type="entry name" value="POLYMERASE DELTA-INTERACTING PROTEIN 2"/>
    <property type="match status" value="1"/>
</dbReference>
<feature type="domain" description="ApaG" evidence="1">
    <location>
        <begin position="3"/>
        <end position="128"/>
    </location>
</feature>
<organism evidence="2 3">
    <name type="scientific">Wenyingzhuangia fucanilytica</name>
    <dbReference type="NCBI Taxonomy" id="1790137"/>
    <lineage>
        <taxon>Bacteria</taxon>
        <taxon>Pseudomonadati</taxon>
        <taxon>Bacteroidota</taxon>
        <taxon>Flavobacteriia</taxon>
        <taxon>Flavobacteriales</taxon>
        <taxon>Flavobacteriaceae</taxon>
        <taxon>Wenyingzhuangia</taxon>
    </lineage>
</organism>
<accession>A0A1B1Y855</accession>
<keyword evidence="3" id="KW-1185">Reference proteome</keyword>
<dbReference type="PROSITE" id="PS51087">
    <property type="entry name" value="APAG"/>
    <property type="match status" value="1"/>
</dbReference>
<dbReference type="KEGG" id="wfu:AXE80_12035"/>
<reference evidence="2 3" key="1">
    <citation type="submission" date="2016-02" db="EMBL/GenBank/DDBJ databases">
        <authorList>
            <person name="Wen L."/>
            <person name="He K."/>
            <person name="Yang H."/>
        </authorList>
    </citation>
    <scope>NUCLEOTIDE SEQUENCE [LARGE SCALE GENOMIC DNA]</scope>
    <source>
        <strain evidence="2 3">CZ1127</strain>
    </source>
</reference>
<dbReference type="Gene3D" id="2.60.40.1470">
    <property type="entry name" value="ApaG domain"/>
    <property type="match status" value="1"/>
</dbReference>
<dbReference type="EMBL" id="CP014224">
    <property type="protein sequence ID" value="ANW96962.1"/>
    <property type="molecule type" value="Genomic_DNA"/>
</dbReference>
<dbReference type="InterPro" id="IPR036767">
    <property type="entry name" value="ApaG_sf"/>
</dbReference>
<protein>
    <submittedName>
        <fullName evidence="2">Co2+/Mg2+ efflux protein ApaG</fullName>
    </submittedName>
</protein>
<dbReference type="AlphaFoldDB" id="A0A1B1Y855"/>
<dbReference type="OrthoDB" id="9795226at2"/>
<dbReference type="GO" id="GO:0070987">
    <property type="term" value="P:error-free translesion synthesis"/>
    <property type="evidence" value="ECO:0007669"/>
    <property type="project" value="TreeGrafter"/>
</dbReference>
<sequence length="128" mass="14719">MTEATTQGIKISVNTVFCGVQERNQQKHYLYDYYISIENLSPYTVQLFSRHWEIYDSLNHTEIVEGEGVIGIQPILKSGEKHAYKSHCILLSNCGSMKGYYTMLNLDDKKTFRVAVPSFQLQTKSIMN</sequence>
<evidence type="ECO:0000313" key="2">
    <source>
        <dbReference type="EMBL" id="ANW96962.1"/>
    </source>
</evidence>
<dbReference type="RefSeq" id="WP_068827662.1">
    <property type="nucleotide sequence ID" value="NZ_CP014224.1"/>
</dbReference>
<dbReference type="SUPFAM" id="SSF110069">
    <property type="entry name" value="ApaG-like"/>
    <property type="match status" value="1"/>
</dbReference>